<evidence type="ECO:0000259" key="5">
    <source>
        <dbReference type="Pfam" id="PF02631"/>
    </source>
</evidence>
<dbReference type="OrthoDB" id="7282296at2"/>
<dbReference type="InterPro" id="IPR053924">
    <property type="entry name" value="RecX_HTH_2nd"/>
</dbReference>
<dbReference type="EMBL" id="CP014691">
    <property type="protein sequence ID" value="AQS87884.1"/>
    <property type="molecule type" value="Genomic_DNA"/>
</dbReference>
<name>A0A1U9KPZ0_9PROT</name>
<dbReference type="Proteomes" id="UP000188604">
    <property type="component" value="Chromosome"/>
</dbReference>
<accession>A0A1U9KPZ0</accession>
<dbReference type="RefSeq" id="WP_077806892.1">
    <property type="nucleotide sequence ID" value="NZ_BJXS01000007.1"/>
</dbReference>
<reference evidence="6 7" key="1">
    <citation type="submission" date="2016-03" db="EMBL/GenBank/DDBJ databases">
        <title>Acetic acid bacteria sequencing.</title>
        <authorList>
            <person name="Brandt J."/>
            <person name="Jakob F."/>
            <person name="Vogel R.F."/>
        </authorList>
    </citation>
    <scope>NUCLEOTIDE SEQUENCE [LARGE SCALE GENOMIC DNA]</scope>
    <source>
        <strain evidence="6 7">NBRC 101099</strain>
    </source>
</reference>
<organism evidence="6 7">
    <name type="scientific">Neoasaia chiangmaiensis</name>
    <dbReference type="NCBI Taxonomy" id="320497"/>
    <lineage>
        <taxon>Bacteria</taxon>
        <taxon>Pseudomonadati</taxon>
        <taxon>Pseudomonadota</taxon>
        <taxon>Alphaproteobacteria</taxon>
        <taxon>Acetobacterales</taxon>
        <taxon>Acetobacteraceae</taxon>
        <taxon>Neoasaia</taxon>
    </lineage>
</organism>
<dbReference type="KEGG" id="nch:A0U93_07975"/>
<evidence type="ECO:0000256" key="1">
    <source>
        <dbReference type="ARBA" id="ARBA00004496"/>
    </source>
</evidence>
<keyword evidence="4" id="KW-0963">Cytoplasm</keyword>
<gene>
    <name evidence="6" type="ORF">A0U93_07975</name>
</gene>
<protein>
    <recommendedName>
        <fullName evidence="3">Regulatory protein RecX</fullName>
    </recommendedName>
</protein>
<evidence type="ECO:0000256" key="4">
    <source>
        <dbReference type="ARBA" id="ARBA00022490"/>
    </source>
</evidence>
<dbReference type="STRING" id="320497.A0U93_07975"/>
<dbReference type="AlphaFoldDB" id="A0A1U9KPZ0"/>
<evidence type="ECO:0000313" key="6">
    <source>
        <dbReference type="EMBL" id="AQS87884.1"/>
    </source>
</evidence>
<evidence type="ECO:0000313" key="7">
    <source>
        <dbReference type="Proteomes" id="UP000188604"/>
    </source>
</evidence>
<sequence length="211" mass="22835">MPAMPVPCDTPPPVPDAASLREAALAHLARFATTEHGLEQALLRRLRRWAQRAERAGTAMDAIETTVSALRPVVDRIVRDMAGLGAVDDAAFARSRSRGLTRSGRSRRAVAMHLSQRGVDAPVLEAAMDEALGERADDNARDHELGAALVLARKRRLGPFRRPDAPSPDPLAHQKALAVFARNGFGRDVAENALAMDPDEAEDRVLMLKSS</sequence>
<evidence type="ECO:0000256" key="3">
    <source>
        <dbReference type="ARBA" id="ARBA00018111"/>
    </source>
</evidence>
<dbReference type="Pfam" id="PF02631">
    <property type="entry name" value="RecX_HTH2"/>
    <property type="match status" value="1"/>
</dbReference>
<proteinExistence type="inferred from homology"/>
<dbReference type="GO" id="GO:0005737">
    <property type="term" value="C:cytoplasm"/>
    <property type="evidence" value="ECO:0007669"/>
    <property type="project" value="UniProtKB-SubCell"/>
</dbReference>
<comment type="similarity">
    <text evidence="2">Belongs to the RecX family.</text>
</comment>
<evidence type="ECO:0000256" key="2">
    <source>
        <dbReference type="ARBA" id="ARBA00009695"/>
    </source>
</evidence>
<dbReference type="Gene3D" id="1.10.10.10">
    <property type="entry name" value="Winged helix-like DNA-binding domain superfamily/Winged helix DNA-binding domain"/>
    <property type="match status" value="1"/>
</dbReference>
<feature type="domain" description="RecX second three-helical" evidence="5">
    <location>
        <begin position="88"/>
        <end position="128"/>
    </location>
</feature>
<dbReference type="InterPro" id="IPR036388">
    <property type="entry name" value="WH-like_DNA-bd_sf"/>
</dbReference>
<keyword evidence="7" id="KW-1185">Reference proteome</keyword>
<comment type="subcellular location">
    <subcellularLocation>
        <location evidence="1">Cytoplasm</location>
    </subcellularLocation>
</comment>